<dbReference type="KEGG" id="bpf:BpOF4_08510"/>
<feature type="region of interest" description="Disordered" evidence="10">
    <location>
        <begin position="1154"/>
        <end position="1180"/>
    </location>
</feature>
<feature type="domain" description="RNA polymerase Rpb2" evidence="13">
    <location>
        <begin position="373"/>
        <end position="411"/>
    </location>
</feature>
<keyword evidence="18" id="KW-1185">Reference proteome</keyword>
<dbReference type="PANTHER" id="PTHR20856">
    <property type="entry name" value="DNA-DIRECTED RNA POLYMERASE I SUBUNIT 2"/>
    <property type="match status" value="1"/>
</dbReference>
<dbReference type="GO" id="GO:0032549">
    <property type="term" value="F:ribonucleoside binding"/>
    <property type="evidence" value="ECO:0007669"/>
    <property type="project" value="InterPro"/>
</dbReference>
<evidence type="ECO:0000256" key="2">
    <source>
        <dbReference type="ARBA" id="ARBA00022478"/>
    </source>
</evidence>
<dbReference type="Pfam" id="PF00562">
    <property type="entry name" value="RNA_pol_Rpb2_6"/>
    <property type="match status" value="1"/>
</dbReference>
<name>D3FR64_ALKPO</name>
<dbReference type="Gene3D" id="3.90.1800.10">
    <property type="entry name" value="RNA polymerase alpha subunit dimerisation domain"/>
    <property type="match status" value="1"/>
</dbReference>
<feature type="domain" description="RNA polymerase Rpb2" evidence="15">
    <location>
        <begin position="470"/>
        <end position="538"/>
    </location>
</feature>
<organism evidence="17 18">
    <name type="scientific">Alkalihalophilus pseudofirmus (strain ATCC BAA-2126 / JCM 17055 / OF4)</name>
    <name type="common">Bacillus pseudofirmus</name>
    <dbReference type="NCBI Taxonomy" id="398511"/>
    <lineage>
        <taxon>Bacteria</taxon>
        <taxon>Bacillati</taxon>
        <taxon>Bacillota</taxon>
        <taxon>Bacilli</taxon>
        <taxon>Bacillales</taxon>
        <taxon>Bacillaceae</taxon>
        <taxon>Alkalihalophilus</taxon>
    </lineage>
</organism>
<evidence type="ECO:0000259" key="15">
    <source>
        <dbReference type="Pfam" id="PF04565"/>
    </source>
</evidence>
<dbReference type="HOGENOM" id="CLU_000524_4_1_9"/>
<dbReference type="NCBIfam" id="TIGR02013">
    <property type="entry name" value="rpoB"/>
    <property type="match status" value="1"/>
</dbReference>
<dbReference type="FunFam" id="3.90.1800.10:FF:000001">
    <property type="entry name" value="DNA-directed RNA polymerase subunit beta"/>
    <property type="match status" value="1"/>
</dbReference>
<dbReference type="RefSeq" id="WP_012957129.1">
    <property type="nucleotide sequence ID" value="NC_013791.2"/>
</dbReference>
<dbReference type="InterPro" id="IPR010243">
    <property type="entry name" value="RNA_pol_bsu_bac"/>
</dbReference>
<dbReference type="InterPro" id="IPR007120">
    <property type="entry name" value="DNA-dir_RNAP_su2_dom"/>
</dbReference>
<feature type="domain" description="RNA polymerase Rpb2" evidence="13">
    <location>
        <begin position="140"/>
        <end position="290"/>
    </location>
</feature>
<dbReference type="GO" id="GO:0003899">
    <property type="term" value="F:DNA-directed RNA polymerase activity"/>
    <property type="evidence" value="ECO:0007669"/>
    <property type="project" value="UniProtKB-UniRule"/>
</dbReference>
<dbReference type="STRING" id="398511.BpOF4_08510"/>
<gene>
    <name evidence="7 17" type="primary">rpoB</name>
    <name evidence="17" type="ordered locus">BpOF4_08510</name>
</gene>
<comment type="similarity">
    <text evidence="7 8">Belongs to the RNA polymerase beta chain family.</text>
</comment>
<evidence type="ECO:0000256" key="3">
    <source>
        <dbReference type="ARBA" id="ARBA00022679"/>
    </source>
</evidence>
<dbReference type="InterPro" id="IPR019462">
    <property type="entry name" value="DNA-dir_RNA_pol_bsu_external_1"/>
</dbReference>
<dbReference type="GO" id="GO:0000428">
    <property type="term" value="C:DNA-directed RNA polymerase complex"/>
    <property type="evidence" value="ECO:0007669"/>
    <property type="project" value="UniProtKB-KW"/>
</dbReference>
<dbReference type="Gene3D" id="2.40.270.10">
    <property type="entry name" value="DNA-directed RNA polymerase, subunit 2, domain 6"/>
    <property type="match status" value="1"/>
</dbReference>
<evidence type="ECO:0000313" key="18">
    <source>
        <dbReference type="Proteomes" id="UP000001544"/>
    </source>
</evidence>
<reference evidence="17 18" key="1">
    <citation type="journal article" date="2011" name="Environ. Microbiol.">
        <title>Genome of alkaliphilic Bacillus pseudofirmus OF4 reveals adaptations that support the ability to grow in an external pH range from 7.5 to 11.4.</title>
        <authorList>
            <person name="Janto B."/>
            <person name="Ahmed A."/>
            <person name="Ito M."/>
            <person name="Liu J."/>
            <person name="Hicks D.B."/>
            <person name="Pagni S."/>
            <person name="Fackelmayer O.J."/>
            <person name="Smith T.A."/>
            <person name="Earl J."/>
            <person name="Elbourne L.D."/>
            <person name="Hassan K."/>
            <person name="Paulsen I.T."/>
            <person name="Kolsto A.B."/>
            <person name="Tourasse N.J."/>
            <person name="Ehrlich G.D."/>
            <person name="Boissy R."/>
            <person name="Ivey D.M."/>
            <person name="Li G."/>
            <person name="Xue Y."/>
            <person name="Ma Y."/>
            <person name="Hu F.Z."/>
            <person name="Krulwich T.A."/>
        </authorList>
    </citation>
    <scope>NUCLEOTIDE SEQUENCE [LARGE SCALE GENOMIC DNA]</scope>
    <source>
        <strain evidence="18">ATCC BAA-2126 / JCM 17055 / OF4</strain>
    </source>
</reference>
<evidence type="ECO:0000259" key="11">
    <source>
        <dbReference type="Pfam" id="PF00562"/>
    </source>
</evidence>
<keyword evidence="3 7" id="KW-0808">Transferase</keyword>
<dbReference type="InterPro" id="IPR007644">
    <property type="entry name" value="RNA_pol_bsu_protrusion"/>
</dbReference>
<evidence type="ECO:0000313" key="17">
    <source>
        <dbReference type="EMBL" id="ADC49760.1"/>
    </source>
</evidence>
<keyword evidence="4 7" id="KW-0548">Nucleotidyltransferase</keyword>
<evidence type="ECO:0000256" key="7">
    <source>
        <dbReference type="HAMAP-Rule" id="MF_01321"/>
    </source>
</evidence>
<evidence type="ECO:0000259" key="13">
    <source>
        <dbReference type="Pfam" id="PF04561"/>
    </source>
</evidence>
<dbReference type="Pfam" id="PF10385">
    <property type="entry name" value="RNA_pol_Rpb2_45"/>
    <property type="match status" value="1"/>
</dbReference>
<feature type="domain" description="RNA polymerase beta subunit protrusion" evidence="14">
    <location>
        <begin position="28"/>
        <end position="455"/>
    </location>
</feature>
<evidence type="ECO:0000256" key="5">
    <source>
        <dbReference type="ARBA" id="ARBA00023163"/>
    </source>
</evidence>
<dbReference type="GO" id="GO:0006351">
    <property type="term" value="P:DNA-templated transcription"/>
    <property type="evidence" value="ECO:0007669"/>
    <property type="project" value="UniProtKB-UniRule"/>
</dbReference>
<dbReference type="Gene3D" id="2.40.50.100">
    <property type="match status" value="1"/>
</dbReference>
<evidence type="ECO:0000256" key="9">
    <source>
        <dbReference type="RuleBase" id="RU363031"/>
    </source>
</evidence>
<protein>
    <recommendedName>
        <fullName evidence="7 9">DNA-directed RNA polymerase subunit beta</fullName>
        <shortName evidence="7">RNAP subunit beta</shortName>
        <ecNumber evidence="7 9">2.7.7.6</ecNumber>
    </recommendedName>
    <alternativeName>
        <fullName evidence="7">RNA polymerase subunit beta</fullName>
    </alternativeName>
    <alternativeName>
        <fullName evidence="7">Transcriptase subunit beta</fullName>
    </alternativeName>
</protein>
<dbReference type="EMBL" id="CP001878">
    <property type="protein sequence ID" value="ADC49760.1"/>
    <property type="molecule type" value="Genomic_DNA"/>
</dbReference>
<feature type="domain" description="DNA-directed RNA polymerase subunit 2 hybrid-binding" evidence="11">
    <location>
        <begin position="677"/>
        <end position="1070"/>
    </location>
</feature>
<dbReference type="Pfam" id="PF04560">
    <property type="entry name" value="RNA_pol_Rpb2_7"/>
    <property type="match status" value="1"/>
</dbReference>
<dbReference type="InterPro" id="IPR007121">
    <property type="entry name" value="RNA_pol_bsu_CS"/>
</dbReference>
<dbReference type="AlphaFoldDB" id="D3FR64"/>
<dbReference type="InterPro" id="IPR007645">
    <property type="entry name" value="RNA_pol_Rpb2_3"/>
</dbReference>
<dbReference type="InterPro" id="IPR007641">
    <property type="entry name" value="RNA_pol_Rpb2_7"/>
</dbReference>
<feature type="domain" description="DNA-directed RNA polymerase beta subunit external 1" evidence="16">
    <location>
        <begin position="548"/>
        <end position="615"/>
    </location>
</feature>
<dbReference type="InterPro" id="IPR037033">
    <property type="entry name" value="DNA-dir_RNAP_su2_hyb_sf"/>
</dbReference>
<comment type="catalytic activity">
    <reaction evidence="6 7 9">
        <text>RNA(n) + a ribonucleoside 5'-triphosphate = RNA(n+1) + diphosphate</text>
        <dbReference type="Rhea" id="RHEA:21248"/>
        <dbReference type="Rhea" id="RHEA-COMP:14527"/>
        <dbReference type="Rhea" id="RHEA-COMP:17342"/>
        <dbReference type="ChEBI" id="CHEBI:33019"/>
        <dbReference type="ChEBI" id="CHEBI:61557"/>
        <dbReference type="ChEBI" id="CHEBI:140395"/>
        <dbReference type="EC" id="2.7.7.6"/>
    </reaction>
</comment>
<dbReference type="Gene3D" id="2.40.50.150">
    <property type="match status" value="1"/>
</dbReference>
<dbReference type="EC" id="2.7.7.6" evidence="7 9"/>
<evidence type="ECO:0000256" key="10">
    <source>
        <dbReference type="SAM" id="MobiDB-lite"/>
    </source>
</evidence>
<evidence type="ECO:0000256" key="1">
    <source>
        <dbReference type="ARBA" id="ARBA00004026"/>
    </source>
</evidence>
<keyword evidence="2 7" id="KW-0240">DNA-directed RNA polymerase</keyword>
<dbReference type="InterPro" id="IPR037034">
    <property type="entry name" value="RNA_pol_Rpb2_2_sf"/>
</dbReference>
<evidence type="ECO:0000256" key="8">
    <source>
        <dbReference type="RuleBase" id="RU000434"/>
    </source>
</evidence>
<dbReference type="InterPro" id="IPR015712">
    <property type="entry name" value="DNA-dir_RNA_pol_su2"/>
</dbReference>
<feature type="compositionally biased region" description="Polar residues" evidence="10">
    <location>
        <begin position="1167"/>
        <end position="1180"/>
    </location>
</feature>
<dbReference type="InterPro" id="IPR014724">
    <property type="entry name" value="RNA_pol_RPB2_OB-fold"/>
</dbReference>
<dbReference type="Gene3D" id="3.90.1100.10">
    <property type="match status" value="2"/>
</dbReference>
<dbReference type="PROSITE" id="PS01166">
    <property type="entry name" value="RNA_POL_BETA"/>
    <property type="match status" value="1"/>
</dbReference>
<evidence type="ECO:0000259" key="14">
    <source>
        <dbReference type="Pfam" id="PF04563"/>
    </source>
</evidence>
<accession>D3FR64</accession>
<keyword evidence="5 7" id="KW-0804">Transcription</keyword>
<feature type="domain" description="RNA polymerase Rpb2" evidence="12">
    <location>
        <begin position="1072"/>
        <end position="1146"/>
    </location>
</feature>
<dbReference type="GO" id="GO:0003677">
    <property type="term" value="F:DNA binding"/>
    <property type="evidence" value="ECO:0007669"/>
    <property type="project" value="UniProtKB-UniRule"/>
</dbReference>
<dbReference type="HAMAP" id="MF_01321">
    <property type="entry name" value="RNApol_bact_RpoB"/>
    <property type="match status" value="1"/>
</dbReference>
<dbReference type="Pfam" id="PF04565">
    <property type="entry name" value="RNA_pol_Rpb2_3"/>
    <property type="match status" value="1"/>
</dbReference>
<comment type="function">
    <text evidence="1 7 9">DNA-dependent RNA polymerase catalyzes the transcription of DNA into RNA using the four ribonucleoside triphosphates as substrates.</text>
</comment>
<dbReference type="eggNOG" id="COG0085">
    <property type="taxonomic scope" value="Bacteria"/>
</dbReference>
<dbReference type="Pfam" id="PF04561">
    <property type="entry name" value="RNA_pol_Rpb2_2"/>
    <property type="match status" value="2"/>
</dbReference>
<dbReference type="CDD" id="cd00653">
    <property type="entry name" value="RNA_pol_B_RPB2"/>
    <property type="match status" value="1"/>
</dbReference>
<evidence type="ECO:0000259" key="12">
    <source>
        <dbReference type="Pfam" id="PF04560"/>
    </source>
</evidence>
<dbReference type="Gene3D" id="3.90.1110.10">
    <property type="entry name" value="RNA polymerase Rpb2, domain 2"/>
    <property type="match status" value="1"/>
</dbReference>
<dbReference type="Proteomes" id="UP000001544">
    <property type="component" value="Chromosome"/>
</dbReference>
<comment type="subunit">
    <text evidence="7 9">The RNAP catalytic core consists of 2 alpha, 1 beta, 1 beta' and 1 omega subunit. When a sigma factor is associated with the core the holoenzyme is formed, which can initiate transcription.</text>
</comment>
<proteinExistence type="inferred from homology"/>
<feature type="compositionally biased region" description="Acidic residues" evidence="10">
    <location>
        <begin position="1154"/>
        <end position="1164"/>
    </location>
</feature>
<evidence type="ECO:0000259" key="16">
    <source>
        <dbReference type="Pfam" id="PF10385"/>
    </source>
</evidence>
<evidence type="ECO:0000256" key="6">
    <source>
        <dbReference type="ARBA" id="ARBA00048552"/>
    </source>
</evidence>
<dbReference type="NCBIfam" id="NF001616">
    <property type="entry name" value="PRK00405.1"/>
    <property type="match status" value="1"/>
</dbReference>
<dbReference type="SUPFAM" id="SSF64484">
    <property type="entry name" value="beta and beta-prime subunits of DNA dependent RNA-polymerase"/>
    <property type="match status" value="1"/>
</dbReference>
<dbReference type="Pfam" id="PF04563">
    <property type="entry name" value="RNA_pol_Rpb2_1"/>
    <property type="match status" value="1"/>
</dbReference>
<sequence length="1180" mass="132335">MTGQLVQYGRHRQRRSYARINEVLELPNLIEIQTASYQWFLDEGLREMFQDISPIQDFTGNLVLEFIDYSLGEPKYPVDESKERDVTFAAPLRVKVRLINKETGEVKEQEVFMGDFPLMTETGTFVINGAERVIVSQLVRSPSVYYSQKTDKNGKKGFTATVIPNRGAWLELETDAKDIVYVRIDRTRKIPVTVLLRALGFGSDQEIIDLLGEDEYLRNSLEKDNTDSTEKALLEIYERLRPGEPPTVENAKSLLDSRFFDPKRYDLANVGRYKINKKLHIKNRLFNQRLAETLVDPETGEVIAEEGTLLDRRTLDRILPNLENNIGFRTARASGGVVEDSEIDLQSIKVYAPDDQEGEQVIRIIGNGLVEREVKHITPADIIASINYFFNLLHGVGDTDDIDHLGNRRLRSVGELLQNQFRIGLSRMERVVRERMSIQDPNMITPQALINIRPVIASIKEFFGSSQLSQFMDQTNPLAELTHKRRLSALGPGGLTRERAGFEVRDVHYSHYGRMCPIETPEGPNIGLINSLSSYAKVNEFGFMETPYRRVDPETGKVTAQIDYLTADEEDNYVVAQANARLADDGSFVDDNIIARFRGENTVVPRERLDYMDVSPKQVVSAATSCIPFLENDDSNRALMGANMQRQAVPLLIPEAPLVGTGMEHVSAKDSGAAIVSKHPGVVERVTAKEIWVRRTEEVDGKQVKGDLDKYRLQKFIRSNQGTSYNQRPIVREGDVIEKREILADGPSMESGEMALGRNVLVGFMTWDGYNYEDAIILSERLVKDDVYTSVHIEEYESEARDTKLGPEEITRDIPNVGEDALKNLDERGIIRVGAEVKDGDILVGKVTPKGVTELTAEERLLHAIFGEKAREVRDTSLRAPHGGDGIVLDVKIFNREDGDELPPGVNQLVRVYIVQKRKINQGDKMAGRHGNKGVISRILPEEDMPFLPDGTPIDIMLNPLGVPSRMNIGQVLELHLGMAARKLGIHVASPVFDGANEEDVWGTLEEAGMARDGKTVLYDGRTGEPFDNRVSVGIMYMIKLAHMVDDKLHARSTGPYSLVTQQPLGGKAQFGGQRFGEMEVWALEAYGAAYTLQEILTVKSDDVVGRVKTYEAIVKGENVPEPGVPESFKVLIKELQSLGMDVKMLSSNEEEIEMRELDDEDEQTSEKLNLNLESSESNV</sequence>
<dbReference type="InterPro" id="IPR007642">
    <property type="entry name" value="RNA_pol_Rpb2_2"/>
</dbReference>
<evidence type="ECO:0000256" key="4">
    <source>
        <dbReference type="ARBA" id="ARBA00022695"/>
    </source>
</evidence>